<evidence type="ECO:0000256" key="1">
    <source>
        <dbReference type="SAM" id="MobiDB-lite"/>
    </source>
</evidence>
<organism evidence="2 3">
    <name type="scientific">Pholiota conissans</name>
    <dbReference type="NCBI Taxonomy" id="109636"/>
    <lineage>
        <taxon>Eukaryota</taxon>
        <taxon>Fungi</taxon>
        <taxon>Dikarya</taxon>
        <taxon>Basidiomycota</taxon>
        <taxon>Agaricomycotina</taxon>
        <taxon>Agaricomycetes</taxon>
        <taxon>Agaricomycetidae</taxon>
        <taxon>Agaricales</taxon>
        <taxon>Agaricineae</taxon>
        <taxon>Strophariaceae</taxon>
        <taxon>Pholiota</taxon>
    </lineage>
</organism>
<sequence>MHASEEETEKDRRWASLGKTRTRDDEFQASEGRRNEPRRRCREYGSRTGLDEESGNWTVDRTRGLRGQQPERVGEHQRVNPGRARNEGASTLVSMSKTSGTGEARERLRRCGDCESDDAWTTRLRRWECCGTRSLLSTSIHRPFCTLSLITYERDNIRGLCKDDSSTMKTHRSAYAPSLRPSFPLRASTGALGLRPSTVRPLLCPLGRALLHLFARRTHTPGASILSAVAAPPHSIRSKSIDRSLSLANRSEHLPFTHPPVGGQPVHHYSASLPLIAAAHTYVPTILASSSVLLPSMVPRASKTTPNSFLVHLS</sequence>
<keyword evidence="3" id="KW-1185">Reference proteome</keyword>
<reference evidence="2" key="1">
    <citation type="submission" date="2020-11" db="EMBL/GenBank/DDBJ databases">
        <authorList>
            <consortium name="DOE Joint Genome Institute"/>
            <person name="Ahrendt S."/>
            <person name="Riley R."/>
            <person name="Andreopoulos W."/>
            <person name="Labutti K."/>
            <person name="Pangilinan J."/>
            <person name="Ruiz-Duenas F.J."/>
            <person name="Barrasa J.M."/>
            <person name="Sanchez-Garcia M."/>
            <person name="Camarero S."/>
            <person name="Miyauchi S."/>
            <person name="Serrano A."/>
            <person name="Linde D."/>
            <person name="Babiker R."/>
            <person name="Drula E."/>
            <person name="Ayuso-Fernandez I."/>
            <person name="Pacheco R."/>
            <person name="Padilla G."/>
            <person name="Ferreira P."/>
            <person name="Barriuso J."/>
            <person name="Kellner H."/>
            <person name="Castanera R."/>
            <person name="Alfaro M."/>
            <person name="Ramirez L."/>
            <person name="Pisabarro A.G."/>
            <person name="Kuo A."/>
            <person name="Tritt A."/>
            <person name="Lipzen A."/>
            <person name="He G."/>
            <person name="Yan M."/>
            <person name="Ng V."/>
            <person name="Cullen D."/>
            <person name="Martin F."/>
            <person name="Rosso M.-N."/>
            <person name="Henrissat B."/>
            <person name="Hibbett D."/>
            <person name="Martinez A.T."/>
            <person name="Grigoriev I.V."/>
        </authorList>
    </citation>
    <scope>NUCLEOTIDE SEQUENCE</scope>
    <source>
        <strain evidence="2">CIRM-BRFM 674</strain>
    </source>
</reference>
<accession>A0A9P6CSR9</accession>
<evidence type="ECO:0000313" key="3">
    <source>
        <dbReference type="Proteomes" id="UP000807469"/>
    </source>
</evidence>
<gene>
    <name evidence="2" type="ORF">BDN70DRAFT_922489</name>
</gene>
<dbReference type="Proteomes" id="UP000807469">
    <property type="component" value="Unassembled WGS sequence"/>
</dbReference>
<feature type="compositionally biased region" description="Basic and acidic residues" evidence="1">
    <location>
        <begin position="21"/>
        <end position="35"/>
    </location>
</feature>
<dbReference type="EMBL" id="MU155255">
    <property type="protein sequence ID" value="KAF9477637.1"/>
    <property type="molecule type" value="Genomic_DNA"/>
</dbReference>
<protein>
    <submittedName>
        <fullName evidence="2">Uncharacterized protein</fullName>
    </submittedName>
</protein>
<evidence type="ECO:0000313" key="2">
    <source>
        <dbReference type="EMBL" id="KAF9477637.1"/>
    </source>
</evidence>
<proteinExistence type="predicted"/>
<name>A0A9P6CSR9_9AGAR</name>
<dbReference type="AlphaFoldDB" id="A0A9P6CSR9"/>
<feature type="region of interest" description="Disordered" evidence="1">
    <location>
        <begin position="1"/>
        <end position="57"/>
    </location>
</feature>
<comment type="caution">
    <text evidence="2">The sequence shown here is derived from an EMBL/GenBank/DDBJ whole genome shotgun (WGS) entry which is preliminary data.</text>
</comment>